<feature type="compositionally biased region" description="Low complexity" evidence="6">
    <location>
        <begin position="895"/>
        <end position="904"/>
    </location>
</feature>
<dbReference type="GO" id="GO:0016020">
    <property type="term" value="C:membrane"/>
    <property type="evidence" value="ECO:0007669"/>
    <property type="project" value="UniProtKB-SubCell"/>
</dbReference>
<feature type="transmembrane region" description="Helical" evidence="7">
    <location>
        <begin position="26"/>
        <end position="44"/>
    </location>
</feature>
<sequence length="904" mass="98154">MAPGEPGKPSRRVFLYSLYVYAPSEWAPIIFIVLFGISAVFHIWQCYRYKAVRLVGLHPLCAVLFTAGYSLRAWGARNYLYLRDDKTPLLVFVVSQVFIYVCPPLLELANYHVLGRVFRYVPHCAPVPPHRVARLFGGSMAVVEVVNALGVSLAANPSSSSGTQGLGARLTIAAVALQLVLVAVFAGLAVCFRLRLARSGLLGPGSTADAAAAAAAAVVVSTVLAVLGASTGLIFARCVYRMAEHAGGATRVELDDLGALRRLSPVLRYEVYFYVFEAGLMLTNSVVWNIWHPGRFLPREPRVHLGRDGVEVVGEREVDGRSGWARVGNVLTFGVFFGKKREKGTGTELEGPACKRCSASGADCPGYGDAKPVRYKWLAPGATTSHSGRRDGTKSGTARDGRKRNADETAFATVVANARVFGCETGAETCVLPQAAEYFNSCIHRDLLPIHELGHNSHIYPLTKNHVSVGATAPEYLKFGMVCVTLSHRLNKTRGDGQAQRALAERFYRYWGLAVASLGRHLEMEDERTGDVVIAGILTLLLADIQNGTSLNWRWHIEGVHKIISLRGGFRETAASRSSLEPLLLVLWSIAVLGNTTCPASDLLATASHVDALDLILERCAAEVTPFHMCPLPLLAEIIRVNHVRSQAFEGTSAADHVSRQACDALDRIEAFSPETWSLAKPRPTASLRDDWTTVGHIYKSAVAVYTILSLQSLSVLPVTAGLRARSAAHGSALQMLLAEALPSARTKRFMIWPLVVLGVGAVHGGRRPRDFVARWLPVLSFELGTSVPLTARLALERFWASGRTGWDECFERAYIFTGQVAVDTSRLLPYDQQSVDESLHLPTPPNPSSKVSVRGVSNKEAYTPPIIYTLHPLRGPRSPVPGPRSPVPGPPRPVASSSRDPGK</sequence>
<dbReference type="Proteomes" id="UP000295083">
    <property type="component" value="Unassembled WGS sequence"/>
</dbReference>
<keyword evidence="5" id="KW-0539">Nucleus</keyword>
<keyword evidence="4 7" id="KW-0472">Membrane</keyword>
<comment type="caution">
    <text evidence="8">The sequence shown here is derived from an EMBL/GenBank/DDBJ whole genome shotgun (WGS) entry which is preliminary data.</text>
</comment>
<accession>A0A4R8Q9F1</accession>
<dbReference type="InterPro" id="IPR021858">
    <property type="entry name" value="Fun_TF"/>
</dbReference>
<feature type="transmembrane region" description="Helical" evidence="7">
    <location>
        <begin position="210"/>
        <end position="236"/>
    </location>
</feature>
<dbReference type="InterPro" id="IPR007568">
    <property type="entry name" value="RTA1"/>
</dbReference>
<evidence type="ECO:0000256" key="5">
    <source>
        <dbReference type="ARBA" id="ARBA00023242"/>
    </source>
</evidence>
<evidence type="ECO:0000256" key="1">
    <source>
        <dbReference type="ARBA" id="ARBA00004141"/>
    </source>
</evidence>
<evidence type="ECO:0000256" key="7">
    <source>
        <dbReference type="SAM" id="Phobius"/>
    </source>
</evidence>
<feature type="region of interest" description="Disordered" evidence="6">
    <location>
        <begin position="381"/>
        <end position="405"/>
    </location>
</feature>
<dbReference type="PANTHER" id="PTHR31465">
    <property type="entry name" value="PROTEIN RTA1-RELATED"/>
    <property type="match status" value="1"/>
</dbReference>
<keyword evidence="9" id="KW-1185">Reference proteome</keyword>
<organism evidence="8 9">
    <name type="scientific">Colletotrichum spinosum</name>
    <dbReference type="NCBI Taxonomy" id="1347390"/>
    <lineage>
        <taxon>Eukaryota</taxon>
        <taxon>Fungi</taxon>
        <taxon>Dikarya</taxon>
        <taxon>Ascomycota</taxon>
        <taxon>Pezizomycotina</taxon>
        <taxon>Sordariomycetes</taxon>
        <taxon>Hypocreomycetidae</taxon>
        <taxon>Glomerellales</taxon>
        <taxon>Glomerellaceae</taxon>
        <taxon>Colletotrichum</taxon>
        <taxon>Colletotrichum orbiculare species complex</taxon>
    </lineage>
</organism>
<evidence type="ECO:0000256" key="3">
    <source>
        <dbReference type="ARBA" id="ARBA00022989"/>
    </source>
</evidence>
<evidence type="ECO:0000256" key="4">
    <source>
        <dbReference type="ARBA" id="ARBA00023136"/>
    </source>
</evidence>
<name>A0A4R8Q9F1_9PEZI</name>
<evidence type="ECO:0000256" key="2">
    <source>
        <dbReference type="ARBA" id="ARBA00022692"/>
    </source>
</evidence>
<proteinExistence type="predicted"/>
<keyword evidence="2 7" id="KW-0812">Transmembrane</keyword>
<feature type="transmembrane region" description="Helical" evidence="7">
    <location>
        <begin position="89"/>
        <end position="109"/>
    </location>
</feature>
<gene>
    <name evidence="8" type="primary">RTA1-6</name>
    <name evidence="8" type="ORF">C8035_v000989</name>
</gene>
<evidence type="ECO:0000313" key="8">
    <source>
        <dbReference type="EMBL" id="TDZ31805.1"/>
    </source>
</evidence>
<protein>
    <submittedName>
        <fullName evidence="8">Lipid-translocating exporter-like protein RTA1</fullName>
    </submittedName>
</protein>
<comment type="subcellular location">
    <subcellularLocation>
        <location evidence="1">Membrane</location>
        <topology evidence="1">Multi-pass membrane protein</topology>
    </subcellularLocation>
</comment>
<dbReference type="AlphaFoldDB" id="A0A4R8Q9F1"/>
<feature type="transmembrane region" description="Helical" evidence="7">
    <location>
        <begin position="170"/>
        <end position="190"/>
    </location>
</feature>
<dbReference type="Pfam" id="PF04479">
    <property type="entry name" value="RTA1"/>
    <property type="match status" value="1"/>
</dbReference>
<feature type="region of interest" description="Disordered" evidence="6">
    <location>
        <begin position="869"/>
        <end position="904"/>
    </location>
</feature>
<feature type="compositionally biased region" description="Pro residues" evidence="6">
    <location>
        <begin position="879"/>
        <end position="894"/>
    </location>
</feature>
<reference evidence="8 9" key="1">
    <citation type="submission" date="2018-11" db="EMBL/GenBank/DDBJ databases">
        <title>Genome sequence and assembly of Colletotrichum spinosum.</title>
        <authorList>
            <person name="Gan P."/>
            <person name="Shirasu K."/>
        </authorList>
    </citation>
    <scope>NUCLEOTIDE SEQUENCE [LARGE SCALE GENOMIC DNA]</scope>
    <source>
        <strain evidence="8 9">CBS 515.97</strain>
    </source>
</reference>
<feature type="compositionally biased region" description="Basic and acidic residues" evidence="6">
    <location>
        <begin position="388"/>
        <end position="405"/>
    </location>
</feature>
<dbReference type="Pfam" id="PF11951">
    <property type="entry name" value="Fungal_trans_2"/>
    <property type="match status" value="1"/>
</dbReference>
<evidence type="ECO:0000256" key="6">
    <source>
        <dbReference type="SAM" id="MobiDB-lite"/>
    </source>
</evidence>
<feature type="transmembrane region" description="Helical" evidence="7">
    <location>
        <begin position="51"/>
        <end position="69"/>
    </location>
</feature>
<dbReference type="EMBL" id="QAPG01000093">
    <property type="protein sequence ID" value="TDZ31805.1"/>
    <property type="molecule type" value="Genomic_DNA"/>
</dbReference>
<feature type="region of interest" description="Disordered" evidence="6">
    <location>
        <begin position="837"/>
        <end position="856"/>
    </location>
</feature>
<keyword evidence="3 7" id="KW-1133">Transmembrane helix</keyword>
<evidence type="ECO:0000313" key="9">
    <source>
        <dbReference type="Proteomes" id="UP000295083"/>
    </source>
</evidence>
<dbReference type="PANTHER" id="PTHR31465:SF34">
    <property type="entry name" value="DOMAIN PROTEIN, PUTATIVE (AFU_ORTHOLOGUE AFUA_3G00480)-RELATED"/>
    <property type="match status" value="1"/>
</dbReference>